<proteinExistence type="predicted"/>
<evidence type="ECO:0000313" key="1">
    <source>
        <dbReference type="EMBL" id="GKT27247.1"/>
    </source>
</evidence>
<sequence>MHVDGLVVVSEPSMRSFQTASEVGRMASGLGLENQVLVINRYLGGEPPKLDHLPENRFTMPQLPGLVERQISD</sequence>
<gene>
    <name evidence="1" type="ORF">ADUPG1_004747</name>
</gene>
<name>A0ABQ5K3U1_9EUKA</name>
<dbReference type="EMBL" id="BQXS01007351">
    <property type="protein sequence ID" value="GKT27247.1"/>
    <property type="molecule type" value="Genomic_DNA"/>
</dbReference>
<evidence type="ECO:0000313" key="2">
    <source>
        <dbReference type="Proteomes" id="UP001057375"/>
    </source>
</evidence>
<feature type="non-terminal residue" evidence="1">
    <location>
        <position position="73"/>
    </location>
</feature>
<keyword evidence="2" id="KW-1185">Reference proteome</keyword>
<organism evidence="1 2">
    <name type="scientific">Aduncisulcus paluster</name>
    <dbReference type="NCBI Taxonomy" id="2918883"/>
    <lineage>
        <taxon>Eukaryota</taxon>
        <taxon>Metamonada</taxon>
        <taxon>Carpediemonas-like organisms</taxon>
        <taxon>Aduncisulcus</taxon>
    </lineage>
</organism>
<accession>A0ABQ5K3U1</accession>
<comment type="caution">
    <text evidence="1">The sequence shown here is derived from an EMBL/GenBank/DDBJ whole genome shotgun (WGS) entry which is preliminary data.</text>
</comment>
<reference evidence="1" key="1">
    <citation type="submission" date="2022-03" db="EMBL/GenBank/DDBJ databases">
        <title>Draft genome sequence of Aduncisulcus paluster, a free-living microaerophilic Fornicata.</title>
        <authorList>
            <person name="Yuyama I."/>
            <person name="Kume K."/>
            <person name="Tamura T."/>
            <person name="Inagaki Y."/>
            <person name="Hashimoto T."/>
        </authorList>
    </citation>
    <scope>NUCLEOTIDE SEQUENCE</scope>
    <source>
        <strain evidence="1">NY0171</strain>
    </source>
</reference>
<protein>
    <submittedName>
        <fullName evidence="1">AAA family ATPase</fullName>
    </submittedName>
</protein>
<dbReference type="Proteomes" id="UP001057375">
    <property type="component" value="Unassembled WGS sequence"/>
</dbReference>